<protein>
    <recommendedName>
        <fullName evidence="2">Large polyvalent protein-associated domain-containing protein</fullName>
    </recommendedName>
</protein>
<gene>
    <name evidence="3" type="ORF">NP590_17750</name>
</gene>
<organism evidence="3 4">
    <name type="scientific">Methylomonas subterranea</name>
    <dbReference type="NCBI Taxonomy" id="2952225"/>
    <lineage>
        <taxon>Bacteria</taxon>
        <taxon>Pseudomonadati</taxon>
        <taxon>Pseudomonadota</taxon>
        <taxon>Gammaproteobacteria</taxon>
        <taxon>Methylococcales</taxon>
        <taxon>Methylococcaceae</taxon>
        <taxon>Methylomonas</taxon>
    </lineage>
</organism>
<evidence type="ECO:0000256" key="1">
    <source>
        <dbReference type="SAM" id="MobiDB-lite"/>
    </source>
</evidence>
<dbReference type="Pfam" id="PF18821">
    <property type="entry name" value="LPD7"/>
    <property type="match status" value="1"/>
</dbReference>
<dbReference type="RefSeq" id="WP_256603996.1">
    <property type="nucleotide sequence ID" value="NZ_JANIBJ010000042.1"/>
</dbReference>
<dbReference type="EMBL" id="JANIBJ010000042">
    <property type="protein sequence ID" value="MCQ8105957.1"/>
    <property type="molecule type" value="Genomic_DNA"/>
</dbReference>
<proteinExistence type="predicted"/>
<keyword evidence="4" id="KW-1185">Reference proteome</keyword>
<evidence type="ECO:0000313" key="3">
    <source>
        <dbReference type="EMBL" id="MCQ8105957.1"/>
    </source>
</evidence>
<evidence type="ECO:0000313" key="4">
    <source>
        <dbReference type="Proteomes" id="UP001524499"/>
    </source>
</evidence>
<comment type="caution">
    <text evidence="3">The sequence shown here is derived from an EMBL/GenBank/DDBJ whole genome shotgun (WGS) entry which is preliminary data.</text>
</comment>
<sequence length="749" mass="83606">MATERQPGDELETRVKADLAETQYRYGVIDPNSHAQYRVYTSAEMIAKADEFGISEVKGYSADGRESRITKTGDNWVRADGQKIEDMQAEIDKQSVADILSRAQARAKVGQTGDHDIDRKLALVDASAFLRIQDVEQQKIAAAAIVKNTQEHPDYKAGLEAAFTGYIRNPPKISEVADRIYHLERGTPREQSANEQAGEQAKAQEAAHVFTLRTGNREREFTDAQKAGAAYYTADPEKSPRPSVVHAEGNRGRIIASTEIHGQYEDGQTRFFKTLPDVMPIDKEFQAGYYEALEKAVRKHLRTLKTEATQGQEPPKQLENRIADDLERFAVYDSAKAIKLWQKNAPDGMKTPVFLTEQAVSQENKPATKDPKQVENIIEFYDKAQEKTAPKTEQAAQVTAAENEQAQVGTDGNHAIPERLASRYLRVKNQYYFQDKSLAFEDGGKHLKVETENATVIKDAIAIAEDRNWQTIKISGSDNFKQQAWREASLKGLEVVGYQPTPLEVAELEKAKAALEAKQQVAAPASRDRDGMIVGTLLDHGADHYKHDPNQGKSYFVKLEVDGKEVTKWGADFKRAFKESQSKPEVGDKIIMESVGQQEVNIGTKERDADGNEVEGKKPVKKNTWRVEREDYQTALEEQAQALRTGREIEGNVIRQMPQVAEAITAAKLGEKIAEQAHQSGVIKSEDEKEALVYLIREGLASALEKGKKITAPEVREQGRQATIDANNVLNDQKPPVVTKEPVQQEMVR</sequence>
<name>A0ABT1TKF5_9GAMM</name>
<dbReference type="InterPro" id="IPR040677">
    <property type="entry name" value="LPD7"/>
</dbReference>
<feature type="domain" description="Large polyvalent protein-associated" evidence="2">
    <location>
        <begin position="419"/>
        <end position="506"/>
    </location>
</feature>
<reference evidence="3 4" key="1">
    <citation type="submission" date="2022-07" db="EMBL/GenBank/DDBJ databases">
        <title>Methylomonas rivi sp. nov., Methylomonas rosea sp. nov., Methylomonas aureus sp. nov. and Methylomonas subterranea sp. nov., four novel methanotrophs isolated from a freshwater creek and the deep terrestrial subsurface.</title>
        <authorList>
            <person name="Abin C."/>
            <person name="Sankaranarayanan K."/>
            <person name="Garner C."/>
            <person name="Sindelar R."/>
            <person name="Kotary K."/>
            <person name="Garner R."/>
            <person name="Barclay S."/>
            <person name="Lawson P."/>
            <person name="Krumholz L."/>
        </authorList>
    </citation>
    <scope>NUCLEOTIDE SEQUENCE [LARGE SCALE GENOMIC DNA]</scope>
    <source>
        <strain evidence="3 4">SURF-2</strain>
    </source>
</reference>
<feature type="region of interest" description="Disordered" evidence="1">
    <location>
        <begin position="724"/>
        <end position="749"/>
    </location>
</feature>
<accession>A0ABT1TKF5</accession>
<evidence type="ECO:0000259" key="2">
    <source>
        <dbReference type="Pfam" id="PF18821"/>
    </source>
</evidence>
<dbReference type="Proteomes" id="UP001524499">
    <property type="component" value="Unassembled WGS sequence"/>
</dbReference>